<feature type="domain" description="DUF7083" evidence="1">
    <location>
        <begin position="48"/>
        <end position="130"/>
    </location>
</feature>
<sequence>MSITCFNLWNEGCAGGGESTTVGAIGASGADFYRCPATTTKSAAEFVTNSLSTRPPEFIYDPDDGCTFDIWFNRHEDVIAKDGSTLDEAASARLIVLKVDAAAYAHSTNHILPKTASEVCFDDTVKTPKELPHHFARCLKLF</sequence>
<evidence type="ECO:0000313" key="2">
    <source>
        <dbReference type="EMBL" id="VDM28711.1"/>
    </source>
</evidence>
<dbReference type="AlphaFoldDB" id="A0A183U3C3"/>
<name>A0A183U3C3_TOXCA</name>
<gene>
    <name evidence="2" type="ORF">TCNE_LOCUS2994</name>
</gene>
<dbReference type="Proteomes" id="UP000050794">
    <property type="component" value="Unassembled WGS sequence"/>
</dbReference>
<dbReference type="WBParaSite" id="TCNE_0000299301-mRNA-1">
    <property type="protein sequence ID" value="TCNE_0000299301-mRNA-1"/>
    <property type="gene ID" value="TCNE_0000299301"/>
</dbReference>
<evidence type="ECO:0000313" key="3">
    <source>
        <dbReference type="Proteomes" id="UP000050794"/>
    </source>
</evidence>
<accession>A0A183U3C3</accession>
<reference evidence="2 3" key="2">
    <citation type="submission" date="2018-11" db="EMBL/GenBank/DDBJ databases">
        <authorList>
            <consortium name="Pathogen Informatics"/>
        </authorList>
    </citation>
    <scope>NUCLEOTIDE SEQUENCE [LARGE SCALE GENOMIC DNA]</scope>
</reference>
<dbReference type="Pfam" id="PF23309">
    <property type="entry name" value="DUF7083"/>
    <property type="match status" value="1"/>
</dbReference>
<reference evidence="4" key="1">
    <citation type="submission" date="2016-06" db="UniProtKB">
        <authorList>
            <consortium name="WormBaseParasite"/>
        </authorList>
    </citation>
    <scope>IDENTIFICATION</scope>
</reference>
<evidence type="ECO:0000313" key="4">
    <source>
        <dbReference type="WBParaSite" id="TCNE_0000299301-mRNA-1"/>
    </source>
</evidence>
<proteinExistence type="predicted"/>
<protein>
    <submittedName>
        <fullName evidence="4">CUB domain-containing protein</fullName>
    </submittedName>
</protein>
<dbReference type="InterPro" id="IPR055510">
    <property type="entry name" value="DUF7083"/>
</dbReference>
<dbReference type="EMBL" id="UYWY01003451">
    <property type="protein sequence ID" value="VDM28711.1"/>
    <property type="molecule type" value="Genomic_DNA"/>
</dbReference>
<keyword evidence="3" id="KW-1185">Reference proteome</keyword>
<evidence type="ECO:0000259" key="1">
    <source>
        <dbReference type="Pfam" id="PF23309"/>
    </source>
</evidence>
<organism evidence="3 4">
    <name type="scientific">Toxocara canis</name>
    <name type="common">Canine roundworm</name>
    <dbReference type="NCBI Taxonomy" id="6265"/>
    <lineage>
        <taxon>Eukaryota</taxon>
        <taxon>Metazoa</taxon>
        <taxon>Ecdysozoa</taxon>
        <taxon>Nematoda</taxon>
        <taxon>Chromadorea</taxon>
        <taxon>Rhabditida</taxon>
        <taxon>Spirurina</taxon>
        <taxon>Ascaridomorpha</taxon>
        <taxon>Ascaridoidea</taxon>
        <taxon>Toxocaridae</taxon>
        <taxon>Toxocara</taxon>
    </lineage>
</organism>